<dbReference type="EMBL" id="CP024785">
    <property type="protein sequence ID" value="AUB38043.1"/>
    <property type="molecule type" value="Genomic_DNA"/>
</dbReference>
<accession>A0A2K8SRV2</accession>
<dbReference type="AlphaFoldDB" id="A0A2K8SRV2"/>
<dbReference type="Proteomes" id="UP000232003">
    <property type="component" value="Chromosome"/>
</dbReference>
<keyword evidence="2" id="KW-1185">Reference proteome</keyword>
<proteinExistence type="predicted"/>
<sequence length="45" mass="5105">MIVRFFLPCNASFPCNTSSPKRWDIFLVGSPLDKLVEAIAYLTGW</sequence>
<reference evidence="1 2" key="1">
    <citation type="submission" date="2017-11" db="EMBL/GenBank/DDBJ databases">
        <title>Complete genome of a free-living desiccation-tolerant cyanobacterium and its photosynthetic adaptation to extreme terrestrial habitat.</title>
        <authorList>
            <person name="Shang J."/>
        </authorList>
    </citation>
    <scope>NUCLEOTIDE SEQUENCE [LARGE SCALE GENOMIC DNA]</scope>
    <source>
        <strain evidence="1 2">CCNUN1</strain>
    </source>
</reference>
<gene>
    <name evidence="1" type="ORF">COO91_04000</name>
</gene>
<organism evidence="1 2">
    <name type="scientific">Nostoc flagelliforme CCNUN1</name>
    <dbReference type="NCBI Taxonomy" id="2038116"/>
    <lineage>
        <taxon>Bacteria</taxon>
        <taxon>Bacillati</taxon>
        <taxon>Cyanobacteriota</taxon>
        <taxon>Cyanophyceae</taxon>
        <taxon>Nostocales</taxon>
        <taxon>Nostocaceae</taxon>
        <taxon>Nostoc</taxon>
    </lineage>
</organism>
<dbReference type="KEGG" id="nfl:COO91_04000"/>
<evidence type="ECO:0000313" key="2">
    <source>
        <dbReference type="Proteomes" id="UP000232003"/>
    </source>
</evidence>
<evidence type="ECO:0000313" key="1">
    <source>
        <dbReference type="EMBL" id="AUB38043.1"/>
    </source>
</evidence>
<name>A0A2K8SRV2_9NOSO</name>
<protein>
    <submittedName>
        <fullName evidence="1">Uncharacterized protein</fullName>
    </submittedName>
</protein>